<dbReference type="InterPro" id="IPR003313">
    <property type="entry name" value="AraC-bd"/>
</dbReference>
<dbReference type="InterPro" id="IPR009057">
    <property type="entry name" value="Homeodomain-like_sf"/>
</dbReference>
<keyword evidence="2" id="KW-0238">DNA-binding</keyword>
<reference evidence="6 7" key="1">
    <citation type="submission" date="2021-04" db="EMBL/GenBank/DDBJ databases">
        <title>The genome sequence of type strain Ideonella paludis KCTC 32238.</title>
        <authorList>
            <person name="Liu Y."/>
        </authorList>
    </citation>
    <scope>NUCLEOTIDE SEQUENCE [LARGE SCALE GENOMIC DNA]</scope>
    <source>
        <strain evidence="6 7">KCTC 32238</strain>
    </source>
</reference>
<dbReference type="PROSITE" id="PS01124">
    <property type="entry name" value="HTH_ARAC_FAMILY_2"/>
    <property type="match status" value="1"/>
</dbReference>
<organism evidence="6 7">
    <name type="scientific">Ideonella paludis</name>
    <dbReference type="NCBI Taxonomy" id="1233411"/>
    <lineage>
        <taxon>Bacteria</taxon>
        <taxon>Pseudomonadati</taxon>
        <taxon>Pseudomonadota</taxon>
        <taxon>Betaproteobacteria</taxon>
        <taxon>Burkholderiales</taxon>
        <taxon>Sphaerotilaceae</taxon>
        <taxon>Ideonella</taxon>
    </lineage>
</organism>
<dbReference type="SMART" id="SM00342">
    <property type="entry name" value="HTH_ARAC"/>
    <property type="match status" value="1"/>
</dbReference>
<dbReference type="InterPro" id="IPR018060">
    <property type="entry name" value="HTH_AraC"/>
</dbReference>
<evidence type="ECO:0000256" key="1">
    <source>
        <dbReference type="ARBA" id="ARBA00023015"/>
    </source>
</evidence>
<dbReference type="Gene3D" id="2.60.120.10">
    <property type="entry name" value="Jelly Rolls"/>
    <property type="match status" value="1"/>
</dbReference>
<protein>
    <submittedName>
        <fullName evidence="6">Helix-turn-helix domain-containing protein</fullName>
    </submittedName>
</protein>
<evidence type="ECO:0000256" key="4">
    <source>
        <dbReference type="ARBA" id="ARBA00023163"/>
    </source>
</evidence>
<keyword evidence="1" id="KW-0805">Transcription regulation</keyword>
<feature type="domain" description="HTH araC/xylS-type" evidence="5">
    <location>
        <begin position="196"/>
        <end position="294"/>
    </location>
</feature>
<evidence type="ECO:0000256" key="2">
    <source>
        <dbReference type="ARBA" id="ARBA00023125"/>
    </source>
</evidence>
<dbReference type="SUPFAM" id="SSF51215">
    <property type="entry name" value="Regulatory protein AraC"/>
    <property type="match status" value="1"/>
</dbReference>
<dbReference type="PRINTS" id="PR00032">
    <property type="entry name" value="HTHARAC"/>
</dbReference>
<dbReference type="InterPro" id="IPR020449">
    <property type="entry name" value="Tscrpt_reg_AraC-type_HTH"/>
</dbReference>
<dbReference type="InterPro" id="IPR037923">
    <property type="entry name" value="HTH-like"/>
</dbReference>
<evidence type="ECO:0000259" key="5">
    <source>
        <dbReference type="PROSITE" id="PS01124"/>
    </source>
</evidence>
<keyword evidence="3" id="KW-0010">Activator</keyword>
<keyword evidence="7" id="KW-1185">Reference proteome</keyword>
<evidence type="ECO:0000313" key="7">
    <source>
        <dbReference type="Proteomes" id="UP000672097"/>
    </source>
</evidence>
<comment type="caution">
    <text evidence="6">The sequence shown here is derived from an EMBL/GenBank/DDBJ whole genome shotgun (WGS) entry which is preliminary data.</text>
</comment>
<evidence type="ECO:0000256" key="3">
    <source>
        <dbReference type="ARBA" id="ARBA00023159"/>
    </source>
</evidence>
<sequence>MAESGSNRYDSNMSRLTDAVRHYGLYGEVDAAPDVMHCETIAERSVLHAWELAPHRHARLHQVLLLSQGGGMARLDDAEQALAPGTVVNVPVGVVHAFTFEPGSDGWVVTLADTTVDELLKGEPEVRRALATPWAGVADTPLRLTFEQLAAEFSSTHAARALVLRGQCATLLGQASRAVAATAGHSTNPSESNLLQRFEALLEAHFKEHWRVNDYAHALAVSPTHLSRVVRAATGAPASHLIDARIVREARRQLAFTHLQVASIAYTLGYQDPSLFSRVFARVTGRSPREYRRQVAGQ</sequence>
<dbReference type="InterPro" id="IPR014710">
    <property type="entry name" value="RmlC-like_jellyroll"/>
</dbReference>
<dbReference type="Pfam" id="PF12833">
    <property type="entry name" value="HTH_18"/>
    <property type="match status" value="1"/>
</dbReference>
<keyword evidence="4" id="KW-0804">Transcription</keyword>
<evidence type="ECO:0000313" key="6">
    <source>
        <dbReference type="EMBL" id="MBQ0934287.1"/>
    </source>
</evidence>
<dbReference type="CDD" id="cd06999">
    <property type="entry name" value="cupin_HpaA-like_N"/>
    <property type="match status" value="1"/>
</dbReference>
<name>A0ABS5DT18_9BURK</name>
<dbReference type="InterPro" id="IPR047264">
    <property type="entry name" value="Cupin_HpaA-like_N"/>
</dbReference>
<dbReference type="SUPFAM" id="SSF46689">
    <property type="entry name" value="Homeodomain-like"/>
    <property type="match status" value="1"/>
</dbReference>
<dbReference type="Proteomes" id="UP000672097">
    <property type="component" value="Unassembled WGS sequence"/>
</dbReference>
<dbReference type="PANTHER" id="PTHR43280:SF32">
    <property type="entry name" value="TRANSCRIPTIONAL REGULATORY PROTEIN"/>
    <property type="match status" value="1"/>
</dbReference>
<dbReference type="PANTHER" id="PTHR43280">
    <property type="entry name" value="ARAC-FAMILY TRANSCRIPTIONAL REGULATOR"/>
    <property type="match status" value="1"/>
</dbReference>
<dbReference type="Gene3D" id="1.10.10.60">
    <property type="entry name" value="Homeodomain-like"/>
    <property type="match status" value="1"/>
</dbReference>
<dbReference type="EMBL" id="JAGQDG010000001">
    <property type="protein sequence ID" value="MBQ0934287.1"/>
    <property type="molecule type" value="Genomic_DNA"/>
</dbReference>
<accession>A0ABS5DT18</accession>
<gene>
    <name evidence="6" type="ORF">KAK11_03025</name>
</gene>
<proteinExistence type="predicted"/>
<dbReference type="Pfam" id="PF02311">
    <property type="entry name" value="AraC_binding"/>
    <property type="match status" value="1"/>
</dbReference>